<evidence type="ECO:0000313" key="11">
    <source>
        <dbReference type="EMBL" id="KAG6504856.1"/>
    </source>
</evidence>
<comment type="similarity">
    <text evidence="2 7">Belongs to the EMP24/GP25L family.</text>
</comment>
<name>A0A8J5GEK7_ZINOF</name>
<dbReference type="PANTHER" id="PTHR22811">
    <property type="entry name" value="TRANSMEMBRANE EMP24 DOMAIN-CONTAINING PROTEIN"/>
    <property type="match status" value="1"/>
</dbReference>
<keyword evidence="6 8" id="KW-0472">Membrane</keyword>
<comment type="caution">
    <text evidence="11">The sequence shown here is derived from an EMBL/GenBank/DDBJ whole genome shotgun (WGS) entry which is preliminary data.</text>
</comment>
<evidence type="ECO:0000259" key="10">
    <source>
        <dbReference type="PROSITE" id="PS50866"/>
    </source>
</evidence>
<evidence type="ECO:0000256" key="6">
    <source>
        <dbReference type="ARBA" id="ARBA00023136"/>
    </source>
</evidence>
<feature type="signal peptide" evidence="9">
    <location>
        <begin position="1"/>
        <end position="27"/>
    </location>
</feature>
<evidence type="ECO:0000256" key="4">
    <source>
        <dbReference type="ARBA" id="ARBA00022729"/>
    </source>
</evidence>
<evidence type="ECO:0000256" key="8">
    <source>
        <dbReference type="SAM" id="Phobius"/>
    </source>
</evidence>
<keyword evidence="3 7" id="KW-0812">Transmembrane</keyword>
<evidence type="ECO:0000256" key="2">
    <source>
        <dbReference type="ARBA" id="ARBA00007104"/>
    </source>
</evidence>
<gene>
    <name evidence="11" type="ORF">ZIOFF_037204</name>
</gene>
<evidence type="ECO:0000313" key="12">
    <source>
        <dbReference type="Proteomes" id="UP000734854"/>
    </source>
</evidence>
<organism evidence="11 12">
    <name type="scientific">Zingiber officinale</name>
    <name type="common">Ginger</name>
    <name type="synonym">Amomum zingiber</name>
    <dbReference type="NCBI Taxonomy" id="94328"/>
    <lineage>
        <taxon>Eukaryota</taxon>
        <taxon>Viridiplantae</taxon>
        <taxon>Streptophyta</taxon>
        <taxon>Embryophyta</taxon>
        <taxon>Tracheophyta</taxon>
        <taxon>Spermatophyta</taxon>
        <taxon>Magnoliopsida</taxon>
        <taxon>Liliopsida</taxon>
        <taxon>Zingiberales</taxon>
        <taxon>Zingiberaceae</taxon>
        <taxon>Zingiber</taxon>
    </lineage>
</organism>
<dbReference type="InterPro" id="IPR015720">
    <property type="entry name" value="Emp24-like"/>
</dbReference>
<keyword evidence="5 8" id="KW-1133">Transmembrane helix</keyword>
<proteinExistence type="inferred from homology"/>
<feature type="transmembrane region" description="Helical" evidence="8">
    <location>
        <begin position="201"/>
        <end position="222"/>
    </location>
</feature>
<evidence type="ECO:0000256" key="9">
    <source>
        <dbReference type="SAM" id="SignalP"/>
    </source>
</evidence>
<sequence length="235" mass="26027">MDETAGMMLLLATWILTALVKPPSAAALWLSLPAPNGTKCIWEDLDAGVLTLAEYAVARQNKSDVTPTVSVKVTSPSENTLHHQENITTGQFGFAASEQGTYKLCFTLDSTENTSIQTGVNIDWKIGFAAKDWEAIAKKENIEACMMRYELELVFKFINSYSSTLASLWISKGTCNSLTCVSVYGFCRGEKMKNDSEKANYRVALFSLMSVVVCILSSALQLRHLKGYFHKKRLI</sequence>
<protein>
    <recommendedName>
        <fullName evidence="10">GOLD domain-containing protein</fullName>
    </recommendedName>
</protein>
<dbReference type="GO" id="GO:0016020">
    <property type="term" value="C:membrane"/>
    <property type="evidence" value="ECO:0007669"/>
    <property type="project" value="UniProtKB-SubCell"/>
</dbReference>
<keyword evidence="4 9" id="KW-0732">Signal</keyword>
<evidence type="ECO:0000256" key="7">
    <source>
        <dbReference type="RuleBase" id="RU003827"/>
    </source>
</evidence>
<feature type="chain" id="PRO_5035191870" description="GOLD domain-containing protein" evidence="9">
    <location>
        <begin position="28"/>
        <end position="235"/>
    </location>
</feature>
<reference evidence="11 12" key="1">
    <citation type="submission" date="2020-08" db="EMBL/GenBank/DDBJ databases">
        <title>Plant Genome Project.</title>
        <authorList>
            <person name="Zhang R.-G."/>
        </authorList>
    </citation>
    <scope>NUCLEOTIDE SEQUENCE [LARGE SCALE GENOMIC DNA]</scope>
    <source>
        <tissue evidence="11">Rhizome</tissue>
    </source>
</reference>
<keyword evidence="12" id="KW-1185">Reference proteome</keyword>
<dbReference type="SMART" id="SM01190">
    <property type="entry name" value="EMP24_GP25L"/>
    <property type="match status" value="1"/>
</dbReference>
<accession>A0A8J5GEK7</accession>
<evidence type="ECO:0000256" key="5">
    <source>
        <dbReference type="ARBA" id="ARBA00022989"/>
    </source>
</evidence>
<dbReference type="EMBL" id="JACMSC010000010">
    <property type="protein sequence ID" value="KAG6504856.1"/>
    <property type="molecule type" value="Genomic_DNA"/>
</dbReference>
<evidence type="ECO:0000256" key="1">
    <source>
        <dbReference type="ARBA" id="ARBA00004479"/>
    </source>
</evidence>
<dbReference type="Proteomes" id="UP000734854">
    <property type="component" value="Unassembled WGS sequence"/>
</dbReference>
<evidence type="ECO:0000256" key="3">
    <source>
        <dbReference type="ARBA" id="ARBA00022692"/>
    </source>
</evidence>
<dbReference type="InterPro" id="IPR009038">
    <property type="entry name" value="GOLD_dom"/>
</dbReference>
<comment type="subcellular location">
    <subcellularLocation>
        <location evidence="1 7">Membrane</location>
        <topology evidence="1 7">Single-pass type I membrane protein</topology>
    </subcellularLocation>
</comment>
<dbReference type="PROSITE" id="PS50866">
    <property type="entry name" value="GOLD"/>
    <property type="match status" value="1"/>
</dbReference>
<dbReference type="AlphaFoldDB" id="A0A8J5GEK7"/>
<dbReference type="Pfam" id="PF01105">
    <property type="entry name" value="EMP24_GP25L"/>
    <property type="match status" value="2"/>
</dbReference>
<feature type="domain" description="GOLD" evidence="10">
    <location>
        <begin position="38"/>
        <end position="153"/>
    </location>
</feature>